<dbReference type="PANTHER" id="PTHR43491">
    <property type="entry name" value="UDP-N-ACETYL-D-MANNOSAMINE DEHYDROGENASE"/>
    <property type="match status" value="1"/>
</dbReference>
<dbReference type="PIRSF" id="PIRSF000124">
    <property type="entry name" value="UDPglc_GDPman_dh"/>
    <property type="match status" value="1"/>
</dbReference>
<dbReference type="OrthoDB" id="9803238at2"/>
<dbReference type="PIRSF" id="PIRSF500136">
    <property type="entry name" value="UDP_ManNAc_DH"/>
    <property type="match status" value="1"/>
</dbReference>
<dbReference type="SUPFAM" id="SSF52413">
    <property type="entry name" value="UDP-glucose/GDP-mannose dehydrogenase C-terminal domain"/>
    <property type="match status" value="1"/>
</dbReference>
<comment type="similarity">
    <text evidence="1 4">Belongs to the UDP-glucose/GDP-mannose dehydrogenase family.</text>
</comment>
<gene>
    <name evidence="7" type="ORF">SAMN04488502_11663</name>
</gene>
<keyword evidence="5" id="KW-0812">Transmembrane</keyword>
<dbReference type="RefSeq" id="WP_092075046.1">
    <property type="nucleotide sequence ID" value="NZ_FNHB01000016.1"/>
</dbReference>
<dbReference type="STRING" id="146817.SAMN04488502_11663"/>
<feature type="transmembrane region" description="Helical" evidence="5">
    <location>
        <begin position="12"/>
        <end position="32"/>
    </location>
</feature>
<dbReference type="InterPro" id="IPR014026">
    <property type="entry name" value="UDP-Glc/GDP-Man_DH_dimer"/>
</dbReference>
<dbReference type="NCBIfam" id="TIGR03026">
    <property type="entry name" value="NDP-sugDHase"/>
    <property type="match status" value="1"/>
</dbReference>
<sequence length="439" mass="48477">MECFKQIQAKEAFVAVVGLGYVGLPVAVAFAGKVKTLGFDINEAKIDLYRRGIDPTNEVGNEKLQHTTLEFTANPARLKEAKMIIVAVPTPINGDKTPDLAAVIKASEMIGQNLTPGSIVVFESTVYPGVTEEICTPVLERESGLICGKDFNIGYSPERINPGDQVHRLENIRKIVAGTDAATVEAIAAVYELIIAAGVYKASSIKVAEAAKLAENAQRDINIAFMNELAMAFDRMGISTNDVIDAMNTKWNALGFYPGLVGGHCIGVDPYYFIYQAELLGYHSQIIAAGRRINDDMAAYITAQIIKKLIQAEIHIKQANLYVMGITYKENCPDLRNSKAVDVCRQLAEYGVKVKVVDPVADQMELRKEFDGEIIDIQEVREADCLVFLVAHQQFKALRPADLANMFKPPHLTKRVVIDIKNIFLQTSLEEKVYSYWSL</sequence>
<dbReference type="GO" id="GO:0000271">
    <property type="term" value="P:polysaccharide biosynthetic process"/>
    <property type="evidence" value="ECO:0007669"/>
    <property type="project" value="InterPro"/>
</dbReference>
<dbReference type="SUPFAM" id="SSF48179">
    <property type="entry name" value="6-phosphogluconate dehydrogenase C-terminal domain-like"/>
    <property type="match status" value="1"/>
</dbReference>
<protein>
    <submittedName>
        <fullName evidence="7">UDP-N-acetyl-D-galactosamine dehydrogenase</fullName>
    </submittedName>
</protein>
<keyword evidence="5" id="KW-1133">Transmembrane helix</keyword>
<keyword evidence="8" id="KW-1185">Reference proteome</keyword>
<feature type="domain" description="UDP-glucose/GDP-mannose dehydrogenase C-terminal" evidence="6">
    <location>
        <begin position="322"/>
        <end position="426"/>
    </location>
</feature>
<dbReference type="AlphaFoldDB" id="A0A1H0A5J0"/>
<reference evidence="7 8" key="1">
    <citation type="submission" date="2016-10" db="EMBL/GenBank/DDBJ databases">
        <authorList>
            <person name="de Groot N.N."/>
        </authorList>
    </citation>
    <scope>NUCLEOTIDE SEQUENCE [LARGE SCALE GENOMIC DNA]</scope>
    <source>
        <strain evidence="7 8">DSM 1736</strain>
    </source>
</reference>
<keyword evidence="2" id="KW-0560">Oxidoreductase</keyword>
<dbReference type="InterPro" id="IPR014027">
    <property type="entry name" value="UDP-Glc/GDP-Man_DH_C"/>
</dbReference>
<dbReference type="Pfam" id="PF03720">
    <property type="entry name" value="UDPG_MGDP_dh_C"/>
    <property type="match status" value="1"/>
</dbReference>
<evidence type="ECO:0000313" key="7">
    <source>
        <dbReference type="EMBL" id="SDN28725.1"/>
    </source>
</evidence>
<accession>A0A1H0A5J0</accession>
<evidence type="ECO:0000256" key="4">
    <source>
        <dbReference type="PIRNR" id="PIRNR000124"/>
    </source>
</evidence>
<dbReference type="SMART" id="SM00984">
    <property type="entry name" value="UDPG_MGDP_dh_C"/>
    <property type="match status" value="1"/>
</dbReference>
<dbReference type="GO" id="GO:0016628">
    <property type="term" value="F:oxidoreductase activity, acting on the CH-CH group of donors, NAD or NADP as acceptor"/>
    <property type="evidence" value="ECO:0007669"/>
    <property type="project" value="InterPro"/>
</dbReference>
<dbReference type="InterPro" id="IPR001732">
    <property type="entry name" value="UDP-Glc/GDP-Man_DH_N"/>
</dbReference>
<dbReference type="PANTHER" id="PTHR43491:SF2">
    <property type="entry name" value="UDP-N-ACETYL-D-MANNOSAMINE DEHYDROGENASE"/>
    <property type="match status" value="1"/>
</dbReference>
<dbReference type="EMBL" id="FNHB01000016">
    <property type="protein sequence ID" value="SDN28725.1"/>
    <property type="molecule type" value="Genomic_DNA"/>
</dbReference>
<dbReference type="InterPro" id="IPR028359">
    <property type="entry name" value="UDP_ManNAc/GlcNAc_DH"/>
</dbReference>
<dbReference type="Proteomes" id="UP000214880">
    <property type="component" value="Unassembled WGS sequence"/>
</dbReference>
<dbReference type="GO" id="GO:0051287">
    <property type="term" value="F:NAD binding"/>
    <property type="evidence" value="ECO:0007669"/>
    <property type="project" value="InterPro"/>
</dbReference>
<dbReference type="InterPro" id="IPR036220">
    <property type="entry name" value="UDP-Glc/GDP-Man_DH_C_sf"/>
</dbReference>
<dbReference type="GO" id="GO:0016616">
    <property type="term" value="F:oxidoreductase activity, acting on the CH-OH group of donors, NAD or NADP as acceptor"/>
    <property type="evidence" value="ECO:0007669"/>
    <property type="project" value="InterPro"/>
</dbReference>
<dbReference type="Pfam" id="PF00984">
    <property type="entry name" value="UDPG_MGDP_dh"/>
    <property type="match status" value="1"/>
</dbReference>
<name>A0A1H0A5J0_9FIRM</name>
<evidence type="ECO:0000259" key="6">
    <source>
        <dbReference type="SMART" id="SM00984"/>
    </source>
</evidence>
<dbReference type="InterPro" id="IPR036291">
    <property type="entry name" value="NAD(P)-bd_dom_sf"/>
</dbReference>
<keyword evidence="3" id="KW-0520">NAD</keyword>
<dbReference type="SUPFAM" id="SSF51735">
    <property type="entry name" value="NAD(P)-binding Rossmann-fold domains"/>
    <property type="match status" value="1"/>
</dbReference>
<evidence type="ECO:0000256" key="3">
    <source>
        <dbReference type="ARBA" id="ARBA00023027"/>
    </source>
</evidence>
<dbReference type="Gene3D" id="3.40.50.720">
    <property type="entry name" value="NAD(P)-binding Rossmann-like Domain"/>
    <property type="match status" value="2"/>
</dbReference>
<proteinExistence type="inferred from homology"/>
<dbReference type="InterPro" id="IPR017476">
    <property type="entry name" value="UDP-Glc/GDP-Man"/>
</dbReference>
<organism evidence="7 8">
    <name type="scientific">Dendrosporobacter quercicolus</name>
    <dbReference type="NCBI Taxonomy" id="146817"/>
    <lineage>
        <taxon>Bacteria</taxon>
        <taxon>Bacillati</taxon>
        <taxon>Bacillota</taxon>
        <taxon>Negativicutes</taxon>
        <taxon>Selenomonadales</taxon>
        <taxon>Sporomusaceae</taxon>
        <taxon>Dendrosporobacter</taxon>
    </lineage>
</organism>
<evidence type="ECO:0000313" key="8">
    <source>
        <dbReference type="Proteomes" id="UP000214880"/>
    </source>
</evidence>
<dbReference type="InterPro" id="IPR008927">
    <property type="entry name" value="6-PGluconate_DH-like_C_sf"/>
</dbReference>
<evidence type="ECO:0000256" key="5">
    <source>
        <dbReference type="SAM" id="Phobius"/>
    </source>
</evidence>
<evidence type="ECO:0000256" key="1">
    <source>
        <dbReference type="ARBA" id="ARBA00006601"/>
    </source>
</evidence>
<dbReference type="Pfam" id="PF03721">
    <property type="entry name" value="UDPG_MGDP_dh_N"/>
    <property type="match status" value="1"/>
</dbReference>
<keyword evidence="5" id="KW-0472">Membrane</keyword>
<evidence type="ECO:0000256" key="2">
    <source>
        <dbReference type="ARBA" id="ARBA00023002"/>
    </source>
</evidence>